<reference evidence="2" key="1">
    <citation type="submission" date="2020-05" db="EMBL/GenBank/DDBJ databases">
        <title>Complete genome sequence of Bradyrhizobium diazoefficiens XF1 isolated from soybean nodule.</title>
        <authorList>
            <person name="Noda R."/>
            <person name="Kakizaki K."/>
            <person name="Minamisawa K."/>
        </authorList>
    </citation>
    <scope>NUCLEOTIDE SEQUENCE</scope>
    <source>
        <strain evidence="2">XF1</strain>
    </source>
</reference>
<dbReference type="EMBL" id="AP023099">
    <property type="protein sequence ID" value="BCE91992.1"/>
    <property type="molecule type" value="Genomic_DNA"/>
</dbReference>
<evidence type="ECO:0000313" key="2">
    <source>
        <dbReference type="EMBL" id="BCE22211.1"/>
    </source>
</evidence>
<accession>A0A809Z7D7</accession>
<dbReference type="AlphaFoldDB" id="A0A809Z7D7"/>
<feature type="transmembrane region" description="Helical" evidence="1">
    <location>
        <begin position="12"/>
        <end position="30"/>
    </location>
</feature>
<name>A0A809Z7D7_9BRAD</name>
<dbReference type="EMBL" id="AP023091">
    <property type="protein sequence ID" value="BCE22211.1"/>
    <property type="molecule type" value="Genomic_DNA"/>
</dbReference>
<reference evidence="4" key="2">
    <citation type="submission" date="2020-05" db="EMBL/GenBank/DDBJ databases">
        <title>Complete genome sequence of Bradyrhizobium diazoefficiens XF10 isolated from soybean nodule.</title>
        <authorList>
            <person name="Noda R."/>
            <person name="Kakizaki K."/>
            <person name="Minamisawa K."/>
        </authorList>
    </citation>
    <scope>NUCLEOTIDE SEQUENCE</scope>
    <source>
        <strain evidence="4">XF10</strain>
    </source>
</reference>
<protein>
    <submittedName>
        <fullName evidence="3">Uncharacterized protein</fullName>
    </submittedName>
</protein>
<sequence length="109" mass="11970">MALADVTLADVLSLAGPIIAVVGAISGVWYRMETKVEGVRKDAADSIHSVEKELANFKMKVVEEYASWDTVRAIETRLTERMDGLSNQVMAMPDAVVDRITKFLNLKSA</sequence>
<keyword evidence="1" id="KW-0812">Transmembrane</keyword>
<proteinExistence type="predicted"/>
<dbReference type="EMBL" id="AP023094">
    <property type="protein sequence ID" value="BCE48476.1"/>
    <property type="molecule type" value="Genomic_DNA"/>
</dbReference>
<organism evidence="3">
    <name type="scientific">Bradyrhizobium diazoefficiens</name>
    <dbReference type="NCBI Taxonomy" id="1355477"/>
    <lineage>
        <taxon>Bacteria</taxon>
        <taxon>Pseudomonadati</taxon>
        <taxon>Pseudomonadota</taxon>
        <taxon>Alphaproteobacteria</taxon>
        <taxon>Hyphomicrobiales</taxon>
        <taxon>Nitrobacteraceae</taxon>
        <taxon>Bradyrhizobium</taxon>
    </lineage>
</organism>
<evidence type="ECO:0000256" key="1">
    <source>
        <dbReference type="SAM" id="Phobius"/>
    </source>
</evidence>
<keyword evidence="1" id="KW-0472">Membrane</keyword>
<reference evidence="3" key="3">
    <citation type="submission" date="2020-05" db="EMBL/GenBank/DDBJ databases">
        <title>Complete genome sequence of Bradyrhizobium diazoefficiens XF4 isolated from soybean nodule.</title>
        <authorList>
            <person name="Noda R."/>
            <person name="Kakizaki K."/>
            <person name="Minamisawa K."/>
        </authorList>
    </citation>
    <scope>NUCLEOTIDE SEQUENCE</scope>
    <source>
        <strain evidence="3">XF4</strain>
    </source>
</reference>
<evidence type="ECO:0000313" key="3">
    <source>
        <dbReference type="EMBL" id="BCE48476.1"/>
    </source>
</evidence>
<keyword evidence="1" id="KW-1133">Transmembrane helix</keyword>
<gene>
    <name evidence="4" type="ORF">XF10B_47900</name>
    <name evidence="2" type="ORF">XF1B_48920</name>
    <name evidence="3" type="ORF">XF4B_48250</name>
</gene>
<evidence type="ECO:0000313" key="4">
    <source>
        <dbReference type="EMBL" id="BCE91992.1"/>
    </source>
</evidence>